<dbReference type="GO" id="GO:0046514">
    <property type="term" value="P:ceramide catabolic process"/>
    <property type="evidence" value="ECO:0007669"/>
    <property type="project" value="InterPro"/>
</dbReference>
<evidence type="ECO:0000259" key="2">
    <source>
        <dbReference type="Pfam" id="PF04734"/>
    </source>
</evidence>
<gene>
    <name evidence="4" type="primary">LOC105428275</name>
</gene>
<name>A0A6I9WA35_9HYME</name>
<accession>A0A6I9WA35</accession>
<feature type="domain" description="Neutral/alkaline non-lysosomal ceramidase N-terminal" evidence="2">
    <location>
        <begin position="12"/>
        <end position="85"/>
    </location>
</feature>
<dbReference type="OrthoDB" id="191371at2759"/>
<organism evidence="3 4">
    <name type="scientific">Pogonomyrmex barbatus</name>
    <name type="common">red harvester ant</name>
    <dbReference type="NCBI Taxonomy" id="144034"/>
    <lineage>
        <taxon>Eukaryota</taxon>
        <taxon>Metazoa</taxon>
        <taxon>Ecdysozoa</taxon>
        <taxon>Arthropoda</taxon>
        <taxon>Hexapoda</taxon>
        <taxon>Insecta</taxon>
        <taxon>Pterygota</taxon>
        <taxon>Neoptera</taxon>
        <taxon>Endopterygota</taxon>
        <taxon>Hymenoptera</taxon>
        <taxon>Apocrita</taxon>
        <taxon>Aculeata</taxon>
        <taxon>Formicoidea</taxon>
        <taxon>Formicidae</taxon>
        <taxon>Myrmicinae</taxon>
        <taxon>Pogonomyrmex</taxon>
    </lineage>
</organism>
<evidence type="ECO:0000313" key="4">
    <source>
        <dbReference type="RefSeq" id="XP_011638787.1"/>
    </source>
</evidence>
<keyword evidence="3" id="KW-1185">Reference proteome</keyword>
<sequence>MSEQSVKFYNETTDKFEEVHGCIPAMGYSFAAGTIDGPGAFAFEQGITTPNPFWNLVRNFLAAPTEDDIRCQSPKPILLTTGRVSLFLR</sequence>
<protein>
    <recommendedName>
        <fullName evidence="1">Neutral ceramidase</fullName>
    </recommendedName>
</protein>
<dbReference type="GeneID" id="105428275"/>
<dbReference type="GO" id="GO:0046512">
    <property type="term" value="P:sphingosine biosynthetic process"/>
    <property type="evidence" value="ECO:0007669"/>
    <property type="project" value="TreeGrafter"/>
</dbReference>
<dbReference type="KEGG" id="pbar:105428275"/>
<dbReference type="Proteomes" id="UP000504615">
    <property type="component" value="Unplaced"/>
</dbReference>
<dbReference type="GO" id="GO:0042759">
    <property type="term" value="P:long-chain fatty acid biosynthetic process"/>
    <property type="evidence" value="ECO:0007669"/>
    <property type="project" value="TreeGrafter"/>
</dbReference>
<dbReference type="GO" id="GO:0005576">
    <property type="term" value="C:extracellular region"/>
    <property type="evidence" value="ECO:0007669"/>
    <property type="project" value="TreeGrafter"/>
</dbReference>
<dbReference type="Pfam" id="PF04734">
    <property type="entry name" value="Ceramidase_alk"/>
    <property type="match status" value="1"/>
</dbReference>
<proteinExistence type="predicted"/>
<dbReference type="AlphaFoldDB" id="A0A6I9WA35"/>
<dbReference type="InterPro" id="IPR031329">
    <property type="entry name" value="NEUT/ALK_ceramidase_N"/>
</dbReference>
<dbReference type="GO" id="GO:0017040">
    <property type="term" value="F:N-acylsphingosine amidohydrolase activity"/>
    <property type="evidence" value="ECO:0007669"/>
    <property type="project" value="InterPro"/>
</dbReference>
<evidence type="ECO:0000313" key="3">
    <source>
        <dbReference type="Proteomes" id="UP000504615"/>
    </source>
</evidence>
<dbReference type="InterPro" id="IPR006823">
    <property type="entry name" value="Ceramidase_alk"/>
</dbReference>
<dbReference type="PANTHER" id="PTHR12670:SF1">
    <property type="entry name" value="NEUTRAL CERAMIDASE"/>
    <property type="match status" value="1"/>
</dbReference>
<evidence type="ECO:0000256" key="1">
    <source>
        <dbReference type="ARBA" id="ARBA00019235"/>
    </source>
</evidence>
<dbReference type="RefSeq" id="XP_011638787.1">
    <property type="nucleotide sequence ID" value="XM_011640485.2"/>
</dbReference>
<reference evidence="4" key="1">
    <citation type="submission" date="2025-08" db="UniProtKB">
        <authorList>
            <consortium name="RefSeq"/>
        </authorList>
    </citation>
    <scope>IDENTIFICATION</scope>
</reference>
<dbReference type="PANTHER" id="PTHR12670">
    <property type="entry name" value="CERAMIDASE"/>
    <property type="match status" value="1"/>
</dbReference>
<dbReference type="GO" id="GO:0016020">
    <property type="term" value="C:membrane"/>
    <property type="evidence" value="ECO:0007669"/>
    <property type="project" value="GOC"/>
</dbReference>